<dbReference type="InterPro" id="IPR016024">
    <property type="entry name" value="ARM-type_fold"/>
</dbReference>
<evidence type="ECO:0000313" key="7">
    <source>
        <dbReference type="Proteomes" id="UP000631114"/>
    </source>
</evidence>
<dbReference type="SUPFAM" id="SSF52047">
    <property type="entry name" value="RNI-like"/>
    <property type="match status" value="1"/>
</dbReference>
<feature type="region of interest" description="Disordered" evidence="4">
    <location>
        <begin position="412"/>
        <end position="440"/>
    </location>
</feature>
<organism evidence="6 7">
    <name type="scientific">Coptis chinensis</name>
    <dbReference type="NCBI Taxonomy" id="261450"/>
    <lineage>
        <taxon>Eukaryota</taxon>
        <taxon>Viridiplantae</taxon>
        <taxon>Streptophyta</taxon>
        <taxon>Embryophyta</taxon>
        <taxon>Tracheophyta</taxon>
        <taxon>Spermatophyta</taxon>
        <taxon>Magnoliopsida</taxon>
        <taxon>Ranunculales</taxon>
        <taxon>Ranunculaceae</taxon>
        <taxon>Coptidoideae</taxon>
        <taxon>Coptis</taxon>
    </lineage>
</organism>
<dbReference type="CDD" id="cd14798">
    <property type="entry name" value="RX-CC_like"/>
    <property type="match status" value="1"/>
</dbReference>
<gene>
    <name evidence="6" type="ORF">IFM89_019660</name>
</gene>
<dbReference type="InterPro" id="IPR041118">
    <property type="entry name" value="Rx_N"/>
</dbReference>
<dbReference type="SUPFAM" id="SSF48371">
    <property type="entry name" value="ARM repeat"/>
    <property type="match status" value="1"/>
</dbReference>
<dbReference type="Pfam" id="PF21040">
    <property type="entry name" value="CEP104-like_TOG"/>
    <property type="match status" value="1"/>
</dbReference>
<dbReference type="InterPro" id="IPR032675">
    <property type="entry name" value="LRR_dom_sf"/>
</dbReference>
<evidence type="ECO:0000256" key="3">
    <source>
        <dbReference type="ARBA" id="ARBA00022821"/>
    </source>
</evidence>
<evidence type="ECO:0000259" key="5">
    <source>
        <dbReference type="SMART" id="SM01349"/>
    </source>
</evidence>
<dbReference type="AlphaFoldDB" id="A0A835I1M3"/>
<dbReference type="GO" id="GO:0000226">
    <property type="term" value="P:microtubule cytoskeleton organization"/>
    <property type="evidence" value="ECO:0007669"/>
    <property type="project" value="TreeGrafter"/>
</dbReference>
<dbReference type="GO" id="GO:0005881">
    <property type="term" value="C:cytoplasmic microtubule"/>
    <property type="evidence" value="ECO:0007669"/>
    <property type="project" value="TreeGrafter"/>
</dbReference>
<dbReference type="EMBL" id="JADFTS010000004">
    <property type="protein sequence ID" value="KAF9610020.1"/>
    <property type="molecule type" value="Genomic_DNA"/>
</dbReference>
<dbReference type="PANTHER" id="PTHR21567:SF9">
    <property type="entry name" value="CLIP-ASSOCIATING PROTEIN"/>
    <property type="match status" value="1"/>
</dbReference>
<evidence type="ECO:0000313" key="6">
    <source>
        <dbReference type="EMBL" id="KAF9610020.1"/>
    </source>
</evidence>
<evidence type="ECO:0000256" key="2">
    <source>
        <dbReference type="ARBA" id="ARBA00022741"/>
    </source>
</evidence>
<dbReference type="Pfam" id="PF25019">
    <property type="entry name" value="LRR_R13L1-DRL21"/>
    <property type="match status" value="1"/>
</dbReference>
<feature type="domain" description="TOG" evidence="5">
    <location>
        <begin position="536"/>
        <end position="761"/>
    </location>
</feature>
<dbReference type="InterPro" id="IPR011989">
    <property type="entry name" value="ARM-like"/>
</dbReference>
<dbReference type="InterPro" id="IPR056789">
    <property type="entry name" value="LRR_R13L1-DRL21"/>
</dbReference>
<dbReference type="Gene3D" id="3.80.10.10">
    <property type="entry name" value="Ribonuclease Inhibitor"/>
    <property type="match status" value="1"/>
</dbReference>
<protein>
    <recommendedName>
        <fullName evidence="5">TOG domain-containing protein</fullName>
    </recommendedName>
</protein>
<feature type="compositionally biased region" description="Polar residues" evidence="4">
    <location>
        <begin position="426"/>
        <end position="438"/>
    </location>
</feature>
<dbReference type="OrthoDB" id="46159at2759"/>
<dbReference type="GO" id="GO:0000278">
    <property type="term" value="P:mitotic cell cycle"/>
    <property type="evidence" value="ECO:0007669"/>
    <property type="project" value="UniProtKB-ARBA"/>
</dbReference>
<keyword evidence="1" id="KW-0677">Repeat</keyword>
<dbReference type="GO" id="GO:0005819">
    <property type="term" value="C:spindle"/>
    <property type="evidence" value="ECO:0007669"/>
    <property type="project" value="UniProtKB-ARBA"/>
</dbReference>
<dbReference type="Gene3D" id="1.25.10.10">
    <property type="entry name" value="Leucine-rich Repeat Variant"/>
    <property type="match status" value="2"/>
</dbReference>
<evidence type="ECO:0000256" key="1">
    <source>
        <dbReference type="ARBA" id="ARBA00022737"/>
    </source>
</evidence>
<dbReference type="Pfam" id="PF18052">
    <property type="entry name" value="Rx_N"/>
    <property type="match status" value="1"/>
</dbReference>
<accession>A0A835I1M3</accession>
<reference evidence="6 7" key="1">
    <citation type="submission" date="2020-10" db="EMBL/GenBank/DDBJ databases">
        <title>The Coptis chinensis genome and diversification of protoberbering-type alkaloids.</title>
        <authorList>
            <person name="Wang B."/>
            <person name="Shu S."/>
            <person name="Song C."/>
            <person name="Liu Y."/>
        </authorList>
    </citation>
    <scope>NUCLEOTIDE SEQUENCE [LARGE SCALE GENOMIC DNA]</scope>
    <source>
        <strain evidence="6">HL-2020</strain>
        <tissue evidence="6">Leaf</tissue>
    </source>
</reference>
<sequence length="900" mass="101723">MAEAILSVVLDQLTSFIRNEVEQEVRLVVGVREELNNVHIHLTLIKAVLEDAEKKEIQENAVKLWLGQLKDVMYDADDVLDEWNTRNLIYANGSHVSNRVRSYLLSLCACFKHLGVRHDIAHRIKGIREGLDAIALSKDQLGLVQSHGHKEPPQLTSSVVDVSEIFGVKELPETVRSLVNLQTLKLNWCKSLCKLPEGIGELSNLRHLEVEYTWNLKYYPRGGIERLSQLRTLSKFVVSDGSSKGSVIGELGNLNFLKRSLSITGLRNVKSGNEAKEAQLQKKENISSLVLNFGYLDYGGDIGHVSSEEEIRRMEGVLENLEPHKESLEQLEIRNYVGSTLPTWMRMMSNITYLSLSYCPNLKVEPHYLFPPRLETLWLIETYWEIARWNCVSEDDELFEFKMDEERGGVHRRYASPSLRDRGGQSLRTPSQTPTSNVPGYRTSAIVAMDRSATLPSGTPLSSGLVLSQAKSLGKGTGRSLESVLHASKQNVRSIESMLQVQELTLHQLVIHHFLLLFLLQVISWIQYWQDSTASNISRVTSQSSGLITSDLISAQFNWSARVPAFNYLRTLLQHGTKGVQEITQSFEKVMKLFFKHLDDPHHKVAQAALLTLAEMIPSCRKPFESYIERILPHVFSRLIDQKELVRQSFSTTLETVSKTYGIDSLLSALLRFLDDQRSLKAKLAVIEFAINSFNKNSIIFEGSGHSGILKLWLAKLAPLAHEKLTVSKTSSTPDVGASIPQILHQISNGSDENESVSKRVALQQLIDLSMANDQLVWSKYFNQILTVVLELLDDPDSSIRELALSLLVEMLNNQKDSMDDSVEVVCLVLENYFMFTRIWKPSHSVSWPTLTRRTYGADVRKSFLRYLEGLNSTQLRLVSIYANRISQARSDTAIDRNHG</sequence>
<keyword evidence="3" id="KW-0611">Plant defense</keyword>
<dbReference type="GO" id="GO:0008017">
    <property type="term" value="F:microtubule binding"/>
    <property type="evidence" value="ECO:0007669"/>
    <property type="project" value="TreeGrafter"/>
</dbReference>
<keyword evidence="7" id="KW-1185">Reference proteome</keyword>
<dbReference type="GO" id="GO:0006952">
    <property type="term" value="P:defense response"/>
    <property type="evidence" value="ECO:0007669"/>
    <property type="project" value="UniProtKB-KW"/>
</dbReference>
<comment type="caution">
    <text evidence="6">The sequence shown here is derived from an EMBL/GenBank/DDBJ whole genome shotgun (WGS) entry which is preliminary data.</text>
</comment>
<name>A0A835I1M3_9MAGN</name>
<dbReference type="Proteomes" id="UP000631114">
    <property type="component" value="Unassembled WGS sequence"/>
</dbReference>
<proteinExistence type="predicted"/>
<dbReference type="InterPro" id="IPR034085">
    <property type="entry name" value="TOG"/>
</dbReference>
<keyword evidence="2" id="KW-0547">Nucleotide-binding</keyword>
<dbReference type="PANTHER" id="PTHR21567">
    <property type="entry name" value="CLASP"/>
    <property type="match status" value="1"/>
</dbReference>
<dbReference type="Gene3D" id="1.20.5.4130">
    <property type="match status" value="1"/>
</dbReference>
<dbReference type="InterPro" id="IPR038005">
    <property type="entry name" value="RX-like_CC"/>
</dbReference>
<evidence type="ECO:0000256" key="4">
    <source>
        <dbReference type="SAM" id="MobiDB-lite"/>
    </source>
</evidence>
<dbReference type="SMART" id="SM01349">
    <property type="entry name" value="TOG"/>
    <property type="match status" value="1"/>
</dbReference>
<dbReference type="GO" id="GO:0000166">
    <property type="term" value="F:nucleotide binding"/>
    <property type="evidence" value="ECO:0007669"/>
    <property type="project" value="UniProtKB-KW"/>
</dbReference>